<name>A0ABQ5QCU5_9BACT</name>
<keyword evidence="2" id="KW-0805">Transcription regulation</keyword>
<organism evidence="7 8">
    <name type="scientific">Geothrix limicola</name>
    <dbReference type="NCBI Taxonomy" id="2927978"/>
    <lineage>
        <taxon>Bacteria</taxon>
        <taxon>Pseudomonadati</taxon>
        <taxon>Acidobacteriota</taxon>
        <taxon>Holophagae</taxon>
        <taxon>Holophagales</taxon>
        <taxon>Holophagaceae</taxon>
        <taxon>Geothrix</taxon>
    </lineage>
</organism>
<dbReference type="PANTHER" id="PTHR43133">
    <property type="entry name" value="RNA POLYMERASE ECF-TYPE SIGMA FACTO"/>
    <property type="match status" value="1"/>
</dbReference>
<gene>
    <name evidence="7" type="ORF">GETHLI_11710</name>
</gene>
<proteinExistence type="inferred from homology"/>
<evidence type="ECO:0000259" key="6">
    <source>
        <dbReference type="Pfam" id="PF08281"/>
    </source>
</evidence>
<keyword evidence="4" id="KW-0804">Transcription</keyword>
<keyword evidence="3" id="KW-0731">Sigma factor</keyword>
<dbReference type="InterPro" id="IPR013324">
    <property type="entry name" value="RNA_pol_sigma_r3/r4-like"/>
</dbReference>
<dbReference type="SUPFAM" id="SSF88659">
    <property type="entry name" value="Sigma3 and sigma4 domains of RNA polymerase sigma factors"/>
    <property type="match status" value="1"/>
</dbReference>
<dbReference type="Proteomes" id="UP001165069">
    <property type="component" value="Unassembled WGS sequence"/>
</dbReference>
<keyword evidence="7" id="KW-0240">DNA-directed RNA polymerase</keyword>
<dbReference type="Gene3D" id="1.10.1740.10">
    <property type="match status" value="1"/>
</dbReference>
<evidence type="ECO:0000313" key="7">
    <source>
        <dbReference type="EMBL" id="GLH72669.1"/>
    </source>
</evidence>
<evidence type="ECO:0000256" key="1">
    <source>
        <dbReference type="ARBA" id="ARBA00010641"/>
    </source>
</evidence>
<accession>A0ABQ5QCU5</accession>
<reference evidence="7 8" key="1">
    <citation type="journal article" date="2023" name="Antonie Van Leeuwenhoek">
        <title>Mesoterricola silvestris gen. nov., sp. nov., Mesoterricola sediminis sp. nov., Geothrix oryzae sp. nov., Geothrix edaphica sp. nov., Geothrix rubra sp. nov., and Geothrix limicola sp. nov., six novel members of Acidobacteriota isolated from soils.</title>
        <authorList>
            <person name="Itoh H."/>
            <person name="Sugisawa Y."/>
            <person name="Mise K."/>
            <person name="Xu Z."/>
            <person name="Kuniyasu M."/>
            <person name="Ushijima N."/>
            <person name="Kawano K."/>
            <person name="Kobayashi E."/>
            <person name="Shiratori Y."/>
            <person name="Masuda Y."/>
            <person name="Senoo K."/>
        </authorList>
    </citation>
    <scope>NUCLEOTIDE SEQUENCE [LARGE SCALE GENOMIC DNA]</scope>
    <source>
        <strain evidence="7 8">Red804</strain>
    </source>
</reference>
<dbReference type="Gene3D" id="1.10.10.10">
    <property type="entry name" value="Winged helix-like DNA-binding domain superfamily/Winged helix DNA-binding domain"/>
    <property type="match status" value="1"/>
</dbReference>
<dbReference type="InterPro" id="IPR036388">
    <property type="entry name" value="WH-like_DNA-bd_sf"/>
</dbReference>
<sequence length="184" mass="20584">MHPLDLDLPMPLEAAEAAVPLRSFREIVTAHQSLVFSIALHTLRNRALAEEVAQEVFLRLSDRLGGIQSEAHLVNWLRTVTSRLCIDELRSHGRKALSLEAVPEPAAEPHPRDPFLSAHLRHLVGELPPPVRVALVLRYQEDLDPSEIARILQEPLPTIKSRLQRGLQALRDSFKTLGVGHGRL</sequence>
<comment type="caution">
    <text evidence="7">The sequence shown here is derived from an EMBL/GenBank/DDBJ whole genome shotgun (WGS) entry which is preliminary data.</text>
</comment>
<feature type="domain" description="RNA polymerase sigma-70 region 2" evidence="5">
    <location>
        <begin position="28"/>
        <end position="94"/>
    </location>
</feature>
<dbReference type="InterPro" id="IPR013249">
    <property type="entry name" value="RNA_pol_sigma70_r4_t2"/>
</dbReference>
<keyword evidence="8" id="KW-1185">Reference proteome</keyword>
<dbReference type="Pfam" id="PF08281">
    <property type="entry name" value="Sigma70_r4_2"/>
    <property type="match status" value="1"/>
</dbReference>
<dbReference type="GO" id="GO:0000428">
    <property type="term" value="C:DNA-directed RNA polymerase complex"/>
    <property type="evidence" value="ECO:0007669"/>
    <property type="project" value="UniProtKB-KW"/>
</dbReference>
<dbReference type="PANTHER" id="PTHR43133:SF51">
    <property type="entry name" value="RNA POLYMERASE SIGMA FACTOR"/>
    <property type="match status" value="1"/>
</dbReference>
<protein>
    <submittedName>
        <fullName evidence="7">DNA-directed RNA polymerase sigma-70 factor</fullName>
    </submittedName>
</protein>
<dbReference type="InterPro" id="IPR039425">
    <property type="entry name" value="RNA_pol_sigma-70-like"/>
</dbReference>
<dbReference type="NCBIfam" id="TIGR02937">
    <property type="entry name" value="sigma70-ECF"/>
    <property type="match status" value="1"/>
</dbReference>
<dbReference type="EMBL" id="BSDE01000002">
    <property type="protein sequence ID" value="GLH72669.1"/>
    <property type="molecule type" value="Genomic_DNA"/>
</dbReference>
<evidence type="ECO:0000313" key="8">
    <source>
        <dbReference type="Proteomes" id="UP001165069"/>
    </source>
</evidence>
<evidence type="ECO:0000256" key="2">
    <source>
        <dbReference type="ARBA" id="ARBA00023015"/>
    </source>
</evidence>
<comment type="similarity">
    <text evidence="1">Belongs to the sigma-70 factor family. ECF subfamily.</text>
</comment>
<evidence type="ECO:0000256" key="4">
    <source>
        <dbReference type="ARBA" id="ARBA00023163"/>
    </source>
</evidence>
<dbReference type="InterPro" id="IPR007627">
    <property type="entry name" value="RNA_pol_sigma70_r2"/>
</dbReference>
<evidence type="ECO:0000259" key="5">
    <source>
        <dbReference type="Pfam" id="PF04542"/>
    </source>
</evidence>
<dbReference type="Pfam" id="PF04542">
    <property type="entry name" value="Sigma70_r2"/>
    <property type="match status" value="1"/>
</dbReference>
<dbReference type="InterPro" id="IPR013325">
    <property type="entry name" value="RNA_pol_sigma_r2"/>
</dbReference>
<evidence type="ECO:0000256" key="3">
    <source>
        <dbReference type="ARBA" id="ARBA00023082"/>
    </source>
</evidence>
<dbReference type="SUPFAM" id="SSF88946">
    <property type="entry name" value="Sigma2 domain of RNA polymerase sigma factors"/>
    <property type="match status" value="1"/>
</dbReference>
<dbReference type="InterPro" id="IPR014284">
    <property type="entry name" value="RNA_pol_sigma-70_dom"/>
</dbReference>
<feature type="domain" description="RNA polymerase sigma factor 70 region 4 type 2" evidence="6">
    <location>
        <begin position="120"/>
        <end position="170"/>
    </location>
</feature>